<dbReference type="GO" id="GO:0051539">
    <property type="term" value="F:4 iron, 4 sulfur cluster binding"/>
    <property type="evidence" value="ECO:0007669"/>
    <property type="project" value="UniProtKB-KW"/>
</dbReference>
<dbReference type="InterPro" id="IPR011538">
    <property type="entry name" value="Nuo51_FMN-bd"/>
</dbReference>
<keyword evidence="5" id="KW-0411">Iron-sulfur</keyword>
<dbReference type="RefSeq" id="WP_166511406.1">
    <property type="nucleotide sequence ID" value="NZ_VNHM01000006.1"/>
</dbReference>
<feature type="coiled-coil region" evidence="6">
    <location>
        <begin position="42"/>
        <end position="69"/>
    </location>
</feature>
<dbReference type="AlphaFoldDB" id="A0A5S4ZT99"/>
<dbReference type="Gene3D" id="1.20.1440.230">
    <property type="entry name" value="NADH-ubiquinone oxidoreductase 51kDa subunit, iron-sulphur binding domain"/>
    <property type="match status" value="1"/>
</dbReference>
<protein>
    <submittedName>
        <fullName evidence="8">NADH-quinone oxidoreductase subunit F</fullName>
    </submittedName>
</protein>
<dbReference type="PANTHER" id="PTHR43578:SF3">
    <property type="entry name" value="NADH-QUINONE OXIDOREDUCTASE SUBUNIT F"/>
    <property type="match status" value="1"/>
</dbReference>
<dbReference type="FunFam" id="1.20.1440.230:FF:000001">
    <property type="entry name" value="Mitochondrial NADH dehydrogenase flavoprotein 1"/>
    <property type="match status" value="1"/>
</dbReference>
<evidence type="ECO:0000256" key="1">
    <source>
        <dbReference type="ARBA" id="ARBA00007523"/>
    </source>
</evidence>
<dbReference type="InterPro" id="IPR036249">
    <property type="entry name" value="Thioredoxin-like_sf"/>
</dbReference>
<dbReference type="EMBL" id="VNHM01000006">
    <property type="protein sequence ID" value="TYO95993.1"/>
    <property type="molecule type" value="Genomic_DNA"/>
</dbReference>
<feature type="domain" description="4Fe-4S ferredoxin-type" evidence="7">
    <location>
        <begin position="595"/>
        <end position="627"/>
    </location>
</feature>
<keyword evidence="4" id="KW-0408">Iron</keyword>
<dbReference type="Pfam" id="PF10589">
    <property type="entry name" value="NADH_4Fe-4S"/>
    <property type="match status" value="1"/>
</dbReference>
<dbReference type="Gene3D" id="6.10.250.1450">
    <property type="match status" value="1"/>
</dbReference>
<keyword evidence="2" id="KW-0004">4Fe-4S</keyword>
<dbReference type="SUPFAM" id="SSF142984">
    <property type="entry name" value="Nqo1 middle domain-like"/>
    <property type="match status" value="1"/>
</dbReference>
<sequence length="647" mass="69914">MSNHNAAAAAAFAKLQEEAQKDWDRLREKPLILIGAATCGRAAGALNLLEEVKNELAELKLDANVLEVGCMGHCYAEPIMVIYNEGFPAICYGYVTEGVGARIVRDYLTEGDPGIEFALAALEPNDMFPTFADFPRGIHENKIVLEQCGFIDPQNIDHYIATGGYVALTRALDMTSQEIVTTIKESGLRGRGGAGFPTGIKWQTCLDAPGTTKYVICNADEGDPGAFMDRTILESNPHLMIEGLAIAARAVGATKGYVYIRAEYPLAVERVALAIEQARSKGLLGDNILGSDYSFDIEIFQGSGAFVCGEESALIASMEGEPGIPRHRPPFPAQSGLWGRPTVINNVKSLSYVPHIIKNGAAWFTGIGSEKNPGTAIFALAGKVVNTGLAEVPMSTTLNELINDVGSGIAGGKKFKAVQIGGPSGGCLPESAMDTPIDFDSLTRAGAMMGSGGMVVLDEDDCMVEIARFFLDFTQQESCGKCTFCRLGTKHMLDILERITKGQGKPEDIDTLTQLAAKVKAGSLCSLGKTAPNPVLSTIKYFRDEYEAHINEGRCPSKMCKDLIAYYILPEKCERSCDACVGSCPVEAIGDNEDRIKVIDQEKCVKCDSCMVACPPQYKAVVKLSPPHLVEEKDREYREGKQKWQKQ</sequence>
<keyword evidence="9" id="KW-1185">Reference proteome</keyword>
<organism evidence="8 9">
    <name type="scientific">Desulfallas thermosapovorans DSM 6562</name>
    <dbReference type="NCBI Taxonomy" id="1121431"/>
    <lineage>
        <taxon>Bacteria</taxon>
        <taxon>Bacillati</taxon>
        <taxon>Bacillota</taxon>
        <taxon>Clostridia</taxon>
        <taxon>Eubacteriales</taxon>
        <taxon>Desulfallaceae</taxon>
        <taxon>Desulfallas</taxon>
    </lineage>
</organism>
<comment type="similarity">
    <text evidence="1">Belongs to the complex I 51 kDa subunit family.</text>
</comment>
<evidence type="ECO:0000256" key="6">
    <source>
        <dbReference type="SAM" id="Coils"/>
    </source>
</evidence>
<keyword evidence="3" id="KW-0479">Metal-binding</keyword>
<dbReference type="SUPFAM" id="SSF52833">
    <property type="entry name" value="Thioredoxin-like"/>
    <property type="match status" value="1"/>
</dbReference>
<dbReference type="CDD" id="cd02980">
    <property type="entry name" value="TRX_Fd_family"/>
    <property type="match status" value="1"/>
</dbReference>
<evidence type="ECO:0000313" key="9">
    <source>
        <dbReference type="Proteomes" id="UP000323166"/>
    </source>
</evidence>
<reference evidence="8 9" key="1">
    <citation type="submission" date="2019-07" db="EMBL/GenBank/DDBJ databases">
        <title>Genomic Encyclopedia of Type Strains, Phase I: the one thousand microbial genomes (KMG-I) project.</title>
        <authorList>
            <person name="Kyrpides N."/>
        </authorList>
    </citation>
    <scope>NUCLEOTIDE SEQUENCE [LARGE SCALE GENOMIC DNA]</scope>
    <source>
        <strain evidence="8 9">DSM 6562</strain>
    </source>
</reference>
<comment type="caution">
    <text evidence="8">The sequence shown here is derived from an EMBL/GenBank/DDBJ whole genome shotgun (WGS) entry which is preliminary data.</text>
</comment>
<evidence type="ECO:0000259" key="7">
    <source>
        <dbReference type="PROSITE" id="PS51379"/>
    </source>
</evidence>
<keyword evidence="6" id="KW-0175">Coiled coil</keyword>
<dbReference type="Gene3D" id="3.10.20.600">
    <property type="match status" value="1"/>
</dbReference>
<dbReference type="SUPFAM" id="SSF54862">
    <property type="entry name" value="4Fe-4S ferredoxins"/>
    <property type="match status" value="1"/>
</dbReference>
<evidence type="ECO:0000256" key="5">
    <source>
        <dbReference type="ARBA" id="ARBA00023014"/>
    </source>
</evidence>
<dbReference type="SUPFAM" id="SSF140490">
    <property type="entry name" value="Nqo1C-terminal domain-like"/>
    <property type="match status" value="1"/>
</dbReference>
<evidence type="ECO:0000256" key="4">
    <source>
        <dbReference type="ARBA" id="ARBA00023004"/>
    </source>
</evidence>
<dbReference type="SUPFAM" id="SSF142019">
    <property type="entry name" value="Nqo1 FMN-binding domain-like"/>
    <property type="match status" value="1"/>
</dbReference>
<dbReference type="FunFam" id="3.40.50.11540:FF:000001">
    <property type="entry name" value="NADH dehydrogenase [ubiquinone] flavoprotein 1, mitochondrial"/>
    <property type="match status" value="1"/>
</dbReference>
<dbReference type="PROSITE" id="PS00198">
    <property type="entry name" value="4FE4S_FER_1"/>
    <property type="match status" value="1"/>
</dbReference>
<dbReference type="Pfam" id="PF01512">
    <property type="entry name" value="Complex1_51K"/>
    <property type="match status" value="1"/>
</dbReference>
<evidence type="ECO:0000313" key="8">
    <source>
        <dbReference type="EMBL" id="TYO95993.1"/>
    </source>
</evidence>
<evidence type="ECO:0000256" key="3">
    <source>
        <dbReference type="ARBA" id="ARBA00022723"/>
    </source>
</evidence>
<accession>A0A5S4ZT99</accession>
<evidence type="ECO:0000256" key="2">
    <source>
        <dbReference type="ARBA" id="ARBA00022485"/>
    </source>
</evidence>
<dbReference type="InterPro" id="IPR037207">
    <property type="entry name" value="Nuop51_4Fe4S-bd_sf"/>
</dbReference>
<dbReference type="InterPro" id="IPR017900">
    <property type="entry name" value="4Fe4S_Fe_S_CS"/>
</dbReference>
<gene>
    <name evidence="8" type="ORF">LX24_01383</name>
</gene>
<dbReference type="Proteomes" id="UP000323166">
    <property type="component" value="Unassembled WGS sequence"/>
</dbReference>
<name>A0A5S4ZT99_9FIRM</name>
<dbReference type="InterPro" id="IPR017896">
    <property type="entry name" value="4Fe4S_Fe-S-bd"/>
</dbReference>
<dbReference type="SMART" id="SM00928">
    <property type="entry name" value="NADH_4Fe-4S"/>
    <property type="match status" value="1"/>
</dbReference>
<dbReference type="PROSITE" id="PS51379">
    <property type="entry name" value="4FE4S_FER_2"/>
    <property type="match status" value="2"/>
</dbReference>
<feature type="domain" description="4Fe-4S ferredoxin-type" evidence="7">
    <location>
        <begin position="564"/>
        <end position="594"/>
    </location>
</feature>
<dbReference type="Gene3D" id="3.30.70.20">
    <property type="match status" value="1"/>
</dbReference>
<proteinExistence type="inferred from homology"/>
<dbReference type="PANTHER" id="PTHR43578">
    <property type="entry name" value="NADH-QUINONE OXIDOREDUCTASE SUBUNIT F"/>
    <property type="match status" value="1"/>
</dbReference>
<dbReference type="Gene3D" id="3.40.30.10">
    <property type="entry name" value="Glutaredoxin"/>
    <property type="match status" value="1"/>
</dbReference>
<dbReference type="Gene3D" id="3.40.50.11540">
    <property type="entry name" value="NADH-ubiquinone oxidoreductase 51kDa subunit"/>
    <property type="match status" value="1"/>
</dbReference>
<dbReference type="GO" id="GO:0046872">
    <property type="term" value="F:metal ion binding"/>
    <property type="evidence" value="ECO:0007669"/>
    <property type="project" value="UniProtKB-KW"/>
</dbReference>
<dbReference type="InterPro" id="IPR019575">
    <property type="entry name" value="Nuop51_4Fe4S-bd"/>
</dbReference>
<dbReference type="NCBIfam" id="NF010120">
    <property type="entry name" value="PRK13596.1"/>
    <property type="match status" value="1"/>
</dbReference>
<dbReference type="InterPro" id="IPR037225">
    <property type="entry name" value="Nuo51_FMN-bd_sf"/>
</dbReference>